<evidence type="ECO:0000256" key="1">
    <source>
        <dbReference type="SAM" id="Phobius"/>
    </source>
</evidence>
<dbReference type="InterPro" id="IPR037185">
    <property type="entry name" value="EmrE-like"/>
</dbReference>
<dbReference type="InterPro" id="IPR000620">
    <property type="entry name" value="EamA_dom"/>
</dbReference>
<feature type="transmembrane region" description="Helical" evidence="1">
    <location>
        <begin position="12"/>
        <end position="41"/>
    </location>
</feature>
<reference evidence="4" key="1">
    <citation type="submission" date="2017-02" db="UniProtKB">
        <authorList>
            <consortium name="WormBaseParasite"/>
        </authorList>
    </citation>
    <scope>IDENTIFICATION</scope>
</reference>
<feature type="transmembrane region" description="Helical" evidence="1">
    <location>
        <begin position="226"/>
        <end position="249"/>
    </location>
</feature>
<feature type="transmembrane region" description="Helical" evidence="1">
    <location>
        <begin position="169"/>
        <end position="186"/>
    </location>
</feature>
<proteinExistence type="predicted"/>
<dbReference type="SUPFAM" id="SSF103481">
    <property type="entry name" value="Multidrug resistance efflux transporter EmrE"/>
    <property type="match status" value="1"/>
</dbReference>
<dbReference type="Proteomes" id="UP000046393">
    <property type="component" value="Unplaced"/>
</dbReference>
<feature type="transmembrane region" description="Helical" evidence="1">
    <location>
        <begin position="137"/>
        <end position="162"/>
    </location>
</feature>
<feature type="transmembrane region" description="Helical" evidence="1">
    <location>
        <begin position="287"/>
        <end position="306"/>
    </location>
</feature>
<keyword evidence="1" id="KW-1133">Transmembrane helix</keyword>
<feature type="transmembrane region" description="Helical" evidence="1">
    <location>
        <begin position="261"/>
        <end position="280"/>
    </location>
</feature>
<dbReference type="Pfam" id="PF00892">
    <property type="entry name" value="EamA"/>
    <property type="match status" value="1"/>
</dbReference>
<evidence type="ECO:0000313" key="4">
    <source>
        <dbReference type="WBParaSite" id="SMUV_0000187001-mRNA-1"/>
    </source>
</evidence>
<dbReference type="PANTHER" id="PTHR19346:SF4">
    <property type="entry name" value="SUGAR PHOSPHATE TRANSPORTER DOMAIN-CONTAINING PROTEIN"/>
    <property type="match status" value="1"/>
</dbReference>
<dbReference type="WBParaSite" id="SMUV_0000187001-mRNA-1">
    <property type="protein sequence ID" value="SMUV_0000187001-mRNA-1"/>
    <property type="gene ID" value="SMUV_0000187001"/>
</dbReference>
<name>A0A0N5ACJ4_9BILA</name>
<evidence type="ECO:0000259" key="2">
    <source>
        <dbReference type="Pfam" id="PF00892"/>
    </source>
</evidence>
<feature type="transmembrane region" description="Helical" evidence="1">
    <location>
        <begin position="318"/>
        <end position="337"/>
    </location>
</feature>
<organism evidence="3 4">
    <name type="scientific">Syphacia muris</name>
    <dbReference type="NCBI Taxonomy" id="451379"/>
    <lineage>
        <taxon>Eukaryota</taxon>
        <taxon>Metazoa</taxon>
        <taxon>Ecdysozoa</taxon>
        <taxon>Nematoda</taxon>
        <taxon>Chromadorea</taxon>
        <taxon>Rhabditida</taxon>
        <taxon>Spirurina</taxon>
        <taxon>Oxyuridomorpha</taxon>
        <taxon>Oxyuroidea</taxon>
        <taxon>Oxyuridae</taxon>
        <taxon>Syphacia</taxon>
    </lineage>
</organism>
<feature type="domain" description="EamA" evidence="2">
    <location>
        <begin position="30"/>
        <end position="185"/>
    </location>
</feature>
<dbReference type="AlphaFoldDB" id="A0A0N5ACJ4"/>
<feature type="transmembrane region" description="Helical" evidence="1">
    <location>
        <begin position="61"/>
        <end position="83"/>
    </location>
</feature>
<dbReference type="GO" id="GO:0016020">
    <property type="term" value="C:membrane"/>
    <property type="evidence" value="ECO:0007669"/>
    <property type="project" value="InterPro"/>
</dbReference>
<keyword evidence="1" id="KW-0472">Membrane</keyword>
<dbReference type="PANTHER" id="PTHR19346">
    <property type="entry name" value="SUGAR PHOSPHATE TRANSPORTER DOMAIN-CONTAINING PROTEIN"/>
    <property type="match status" value="1"/>
</dbReference>
<feature type="transmembrane region" description="Helical" evidence="1">
    <location>
        <begin position="192"/>
        <end position="214"/>
    </location>
</feature>
<dbReference type="STRING" id="451379.A0A0N5ACJ4"/>
<sequence>SGVKNKTIREVISFFIFSCFLLRFIVVSSVVMLCVAVSWALSTQFGKSALNFKESFYGPYFLMWFGTNFMSTCYPVYLIYALLKGKFNMTEVHDLHEESCLIYGKTPSRLKGYLKLTSLFLLLWTGANYCYSQSLGHISASATSAIMSSNAVIVCVLGWILLHDKFIPFRLVSLAAAISGVIVMSLDKEFAGSILGICLALMSAFLAALYKVLFKKVIGDATLGQVSLFMSGLGLMNIFINAIPVFTLIATEKENVIFSEVPWLTLIASAILTLLFNFLLNFGVALLHPLVVSVGMLLGIPISTGVDVVIRHMDATSYFIIGAALILLSCILIILPFHNIKFFRKQTAEKAADTAKF</sequence>
<protein>
    <submittedName>
        <fullName evidence="4">EamA domain-containing protein</fullName>
    </submittedName>
</protein>
<accession>A0A0N5ACJ4</accession>
<keyword evidence="1" id="KW-0812">Transmembrane</keyword>
<feature type="transmembrane region" description="Helical" evidence="1">
    <location>
        <begin position="113"/>
        <end position="131"/>
    </location>
</feature>
<evidence type="ECO:0000313" key="3">
    <source>
        <dbReference type="Proteomes" id="UP000046393"/>
    </source>
</evidence>
<keyword evidence="3" id="KW-1185">Reference proteome</keyword>
<dbReference type="InterPro" id="IPR026505">
    <property type="entry name" value="Solute_c_fam_35_mem_F3/F4"/>
</dbReference>
<dbReference type="Gene3D" id="1.10.3730.20">
    <property type="match status" value="1"/>
</dbReference>